<protein>
    <submittedName>
        <fullName evidence="1">Uncharacterized protein</fullName>
    </submittedName>
</protein>
<dbReference type="KEGG" id="tet:TTHERM_000962139"/>
<gene>
    <name evidence="1" type="ORF">TTHERM_000962139</name>
</gene>
<accession>W7XGR3</accession>
<dbReference type="Proteomes" id="UP000009168">
    <property type="component" value="Unassembled WGS sequence"/>
</dbReference>
<name>W7XGR3_TETTS</name>
<sequence>MKYDQHLVNIQDLQKQEICLASKLIFQQGRKAQFLSSLTLYWSYAPKSSGIFYHFHALLPQQQKSQSLILAQFQVHERTHIPKRIGKRTQGQFYHIQSFYTIYLQHKPHIQCQSFLWPHRVQIQILCFCLKIEYQLSLQRNHLKKNLCFGDLKYHSIKCLTFSQQSSKCLRITQCQSTISQKGYLRKEEGSSLSFLNQRVLQLLFQMRKHKRKISKIRELFQQICWFQGHQILLNKLLVGYSCYPFYIYLITERNVDFYSFLSL</sequence>
<evidence type="ECO:0000313" key="2">
    <source>
        <dbReference type="Proteomes" id="UP000009168"/>
    </source>
</evidence>
<proteinExistence type="predicted"/>
<dbReference type="AlphaFoldDB" id="W7XGR3"/>
<dbReference type="RefSeq" id="XP_012654081.1">
    <property type="nucleotide sequence ID" value="XM_012798627.1"/>
</dbReference>
<keyword evidence="2" id="KW-1185">Reference proteome</keyword>
<organism evidence="1 2">
    <name type="scientific">Tetrahymena thermophila (strain SB210)</name>
    <dbReference type="NCBI Taxonomy" id="312017"/>
    <lineage>
        <taxon>Eukaryota</taxon>
        <taxon>Sar</taxon>
        <taxon>Alveolata</taxon>
        <taxon>Ciliophora</taxon>
        <taxon>Intramacronucleata</taxon>
        <taxon>Oligohymenophorea</taxon>
        <taxon>Hymenostomatida</taxon>
        <taxon>Tetrahymenina</taxon>
        <taxon>Tetrahymenidae</taxon>
        <taxon>Tetrahymena</taxon>
    </lineage>
</organism>
<dbReference type="InParanoid" id="W7XGR3"/>
<reference evidence="2" key="1">
    <citation type="journal article" date="2006" name="PLoS Biol.">
        <title>Macronuclear genome sequence of the ciliate Tetrahymena thermophila, a model eukaryote.</title>
        <authorList>
            <person name="Eisen J.A."/>
            <person name="Coyne R.S."/>
            <person name="Wu M."/>
            <person name="Wu D."/>
            <person name="Thiagarajan M."/>
            <person name="Wortman J.R."/>
            <person name="Badger J.H."/>
            <person name="Ren Q."/>
            <person name="Amedeo P."/>
            <person name="Jones K.M."/>
            <person name="Tallon L.J."/>
            <person name="Delcher A.L."/>
            <person name="Salzberg S.L."/>
            <person name="Silva J.C."/>
            <person name="Haas B.J."/>
            <person name="Majoros W.H."/>
            <person name="Farzad M."/>
            <person name="Carlton J.M."/>
            <person name="Smith R.K. Jr."/>
            <person name="Garg J."/>
            <person name="Pearlman R.E."/>
            <person name="Karrer K.M."/>
            <person name="Sun L."/>
            <person name="Manning G."/>
            <person name="Elde N.C."/>
            <person name="Turkewitz A.P."/>
            <person name="Asai D.J."/>
            <person name="Wilkes D.E."/>
            <person name="Wang Y."/>
            <person name="Cai H."/>
            <person name="Collins K."/>
            <person name="Stewart B.A."/>
            <person name="Lee S.R."/>
            <person name="Wilamowska K."/>
            <person name="Weinberg Z."/>
            <person name="Ruzzo W.L."/>
            <person name="Wloga D."/>
            <person name="Gaertig J."/>
            <person name="Frankel J."/>
            <person name="Tsao C.-C."/>
            <person name="Gorovsky M.A."/>
            <person name="Keeling P.J."/>
            <person name="Waller R.F."/>
            <person name="Patron N.J."/>
            <person name="Cherry J.M."/>
            <person name="Stover N.A."/>
            <person name="Krieger C.J."/>
            <person name="del Toro C."/>
            <person name="Ryder H.F."/>
            <person name="Williamson S.C."/>
            <person name="Barbeau R.A."/>
            <person name="Hamilton E.P."/>
            <person name="Orias E."/>
        </authorList>
    </citation>
    <scope>NUCLEOTIDE SEQUENCE [LARGE SCALE GENOMIC DNA]</scope>
    <source>
        <strain evidence="2">SB210</strain>
    </source>
</reference>
<dbReference type="GeneID" id="24441244"/>
<evidence type="ECO:0000313" key="1">
    <source>
        <dbReference type="EMBL" id="EWS73391.1"/>
    </source>
</evidence>
<dbReference type="EMBL" id="GG662632">
    <property type="protein sequence ID" value="EWS73391.1"/>
    <property type="molecule type" value="Genomic_DNA"/>
</dbReference>